<dbReference type="Pfam" id="PF02423">
    <property type="entry name" value="OCD_Mu_crystall"/>
    <property type="match status" value="1"/>
</dbReference>
<evidence type="ECO:0000256" key="5">
    <source>
        <dbReference type="ARBA" id="ARBA00052703"/>
    </source>
</evidence>
<keyword evidence="3" id="KW-0520">NAD</keyword>
<dbReference type="SUPFAM" id="SSF51735">
    <property type="entry name" value="NAD(P)-binding Rossmann-fold domains"/>
    <property type="match status" value="1"/>
</dbReference>
<comment type="caution">
    <text evidence="9">The sequence shown here is derived from an EMBL/GenBank/DDBJ whole genome shotgun (WGS) entry which is preliminary data.</text>
</comment>
<evidence type="ECO:0000256" key="7">
    <source>
        <dbReference type="ARBA" id="ARBA00070669"/>
    </source>
</evidence>
<dbReference type="FunFam" id="3.40.50.720:FF:000311">
    <property type="entry name" value="Ornithine cyclodeaminase"/>
    <property type="match status" value="1"/>
</dbReference>
<dbReference type="Gene3D" id="3.40.50.720">
    <property type="entry name" value="NAD(P)-binding Rossmann-like Domain"/>
    <property type="match status" value="1"/>
</dbReference>
<evidence type="ECO:0000256" key="8">
    <source>
        <dbReference type="ARBA" id="ARBA00078572"/>
    </source>
</evidence>
<dbReference type="FunFam" id="3.30.1780.10:FF:000002">
    <property type="entry name" value="Ornithine cyclodeaminase"/>
    <property type="match status" value="1"/>
</dbReference>
<keyword evidence="2" id="KW-0560">Oxidoreductase</keyword>
<dbReference type="RefSeq" id="WP_116041530.1">
    <property type="nucleotide sequence ID" value="NZ_NOJY02000036.1"/>
</dbReference>
<comment type="catalytic activity">
    <reaction evidence="4">
        <text>L-proline + NAD(+) = 1-pyrroline-2-carboxylate + NADH + H(+)</text>
        <dbReference type="Rhea" id="RHEA:20321"/>
        <dbReference type="ChEBI" id="CHEBI:15378"/>
        <dbReference type="ChEBI" id="CHEBI:39785"/>
        <dbReference type="ChEBI" id="CHEBI:57540"/>
        <dbReference type="ChEBI" id="CHEBI:57945"/>
        <dbReference type="ChEBI" id="CHEBI:60039"/>
        <dbReference type="EC" id="1.5.1.49"/>
    </reaction>
</comment>
<protein>
    <recommendedName>
        <fullName evidence="7">Delta(1)-pyrroline-2-carboxylate reductase</fullName>
        <ecNumber evidence="6">1.5.1.49</ecNumber>
    </recommendedName>
    <alternativeName>
        <fullName evidence="8">Proline ketimine reductase</fullName>
    </alternativeName>
</protein>
<evidence type="ECO:0000256" key="1">
    <source>
        <dbReference type="ARBA" id="ARBA00008903"/>
    </source>
</evidence>
<name>A0A371IZT5_9FIRM</name>
<dbReference type="InterPro" id="IPR003462">
    <property type="entry name" value="ODC_Mu_crystall"/>
</dbReference>
<sequence length="328" mass="35449">MLLLNKEDIKNVFSMKDAIEANKEAFTIYSKGKSVAPLRTNIPVKEQEGVMLFMPGYVSDLECAGLKIVSVFPKNIEKNKPVTPATVMLMDATTGEVSSILDGTYITQLRTGAASGAAIDVLAVKEAKIGALIGTGGQAEKQLEAMLVARDLDEVRVYSRNKDQRESFAIKMNEEFAHYNTKIIAVESSNKAIQDADVIITVTTSTTPVFDGNLIKKGALISGVGSYLHNMQEIDPVALTRASKIFFESTDAVLAESGDILIPLEQGLVSKENISGELGSVITGDIIGRESDDEIIVFKTVGIGVQDVVTAKRIYDKAITNKIGIEWN</sequence>
<dbReference type="InterPro" id="IPR023401">
    <property type="entry name" value="ODC_N"/>
</dbReference>
<dbReference type="EMBL" id="NOJY02000036">
    <property type="protein sequence ID" value="RDY26071.1"/>
    <property type="molecule type" value="Genomic_DNA"/>
</dbReference>
<keyword evidence="10" id="KW-1185">Reference proteome</keyword>
<dbReference type="EC" id="1.5.1.49" evidence="6"/>
<dbReference type="PANTHER" id="PTHR13812:SF19">
    <property type="entry name" value="KETIMINE REDUCTASE MU-CRYSTALLIN"/>
    <property type="match status" value="1"/>
</dbReference>
<comment type="catalytic activity">
    <reaction evidence="5">
        <text>L-proline + NADP(+) = 1-pyrroline-2-carboxylate + NADPH + H(+)</text>
        <dbReference type="Rhea" id="RHEA:20317"/>
        <dbReference type="ChEBI" id="CHEBI:15378"/>
        <dbReference type="ChEBI" id="CHEBI:39785"/>
        <dbReference type="ChEBI" id="CHEBI:57783"/>
        <dbReference type="ChEBI" id="CHEBI:58349"/>
        <dbReference type="ChEBI" id="CHEBI:60039"/>
        <dbReference type="EC" id="1.5.1.49"/>
    </reaction>
</comment>
<proteinExistence type="inferred from homology"/>
<evidence type="ECO:0000256" key="3">
    <source>
        <dbReference type="ARBA" id="ARBA00023027"/>
    </source>
</evidence>
<dbReference type="AlphaFoldDB" id="A0A371IZT5"/>
<evidence type="ECO:0000256" key="6">
    <source>
        <dbReference type="ARBA" id="ARBA00067080"/>
    </source>
</evidence>
<evidence type="ECO:0000256" key="4">
    <source>
        <dbReference type="ARBA" id="ARBA00050354"/>
    </source>
</evidence>
<organism evidence="9 10">
    <name type="scientific">Romboutsia weinsteinii</name>
    <dbReference type="NCBI Taxonomy" id="2020949"/>
    <lineage>
        <taxon>Bacteria</taxon>
        <taxon>Bacillati</taxon>
        <taxon>Bacillota</taxon>
        <taxon>Clostridia</taxon>
        <taxon>Peptostreptococcales</taxon>
        <taxon>Peptostreptococcaceae</taxon>
        <taxon>Romboutsia</taxon>
    </lineage>
</organism>
<dbReference type="Gene3D" id="3.30.1780.10">
    <property type="entry name" value="ornithine cyclodeaminase, domain 1"/>
    <property type="match status" value="1"/>
</dbReference>
<dbReference type="InterPro" id="IPR036291">
    <property type="entry name" value="NAD(P)-bd_dom_sf"/>
</dbReference>
<evidence type="ECO:0000313" key="9">
    <source>
        <dbReference type="EMBL" id="RDY26071.1"/>
    </source>
</evidence>
<comment type="similarity">
    <text evidence="1">Belongs to the ornithine cyclodeaminase/mu-crystallin family.</text>
</comment>
<dbReference type="GO" id="GO:0016491">
    <property type="term" value="F:oxidoreductase activity"/>
    <property type="evidence" value="ECO:0007669"/>
    <property type="project" value="UniProtKB-KW"/>
</dbReference>
<dbReference type="OrthoDB" id="9792005at2"/>
<accession>A0A371IZT5</accession>
<dbReference type="PIRSF" id="PIRSF001439">
    <property type="entry name" value="CryM"/>
    <property type="match status" value="1"/>
</dbReference>
<evidence type="ECO:0000313" key="10">
    <source>
        <dbReference type="Proteomes" id="UP000215694"/>
    </source>
</evidence>
<dbReference type="Proteomes" id="UP000215694">
    <property type="component" value="Unassembled WGS sequence"/>
</dbReference>
<dbReference type="PANTHER" id="PTHR13812">
    <property type="entry name" value="KETIMINE REDUCTASE MU-CRYSTALLIN"/>
    <property type="match status" value="1"/>
</dbReference>
<evidence type="ECO:0000256" key="2">
    <source>
        <dbReference type="ARBA" id="ARBA00023002"/>
    </source>
</evidence>
<dbReference type="NCBIfam" id="NF006379">
    <property type="entry name" value="PRK08618.1"/>
    <property type="match status" value="1"/>
</dbReference>
<dbReference type="GO" id="GO:0005737">
    <property type="term" value="C:cytoplasm"/>
    <property type="evidence" value="ECO:0007669"/>
    <property type="project" value="TreeGrafter"/>
</dbReference>
<reference evidence="9 10" key="1">
    <citation type="journal article" date="2017" name="Genome Announc.">
        <title>Draft Genome Sequence of Romboutsia weinsteinii sp. nov. Strain CCRI-19649(T) Isolated from Surface Water.</title>
        <authorList>
            <person name="Maheux A.F."/>
            <person name="Boudreau D.K."/>
            <person name="Berube E."/>
            <person name="Boissinot M."/>
            <person name="Cantin P."/>
            <person name="Raymond F."/>
            <person name="Corbeil J."/>
            <person name="Omar R.F."/>
            <person name="Bergeron M.G."/>
        </authorList>
    </citation>
    <scope>NUCLEOTIDE SEQUENCE [LARGE SCALE GENOMIC DNA]</scope>
    <source>
        <strain evidence="9 10">CCRI-19649</strain>
    </source>
</reference>
<dbReference type="GO" id="GO:0019752">
    <property type="term" value="P:carboxylic acid metabolic process"/>
    <property type="evidence" value="ECO:0007669"/>
    <property type="project" value="UniProtKB-ARBA"/>
</dbReference>
<gene>
    <name evidence="9" type="ORF">CHL78_015170</name>
</gene>